<dbReference type="InterPro" id="IPR032623">
    <property type="entry name" value="FecR_N"/>
</dbReference>
<gene>
    <name evidence="3" type="ORF">CCOS864_03286</name>
</gene>
<dbReference type="GO" id="GO:0016989">
    <property type="term" value="F:sigma factor antagonist activity"/>
    <property type="evidence" value="ECO:0007669"/>
    <property type="project" value="TreeGrafter"/>
</dbReference>
<dbReference type="PANTHER" id="PTHR30273">
    <property type="entry name" value="PERIPLASMIC SIGNAL SENSOR AND SIGMA FACTOR ACTIVATOR FECR-RELATED"/>
    <property type="match status" value="1"/>
</dbReference>
<dbReference type="Proteomes" id="UP000255177">
    <property type="component" value="Unassembled WGS sequence"/>
</dbReference>
<dbReference type="PANTHER" id="PTHR30273:SF2">
    <property type="entry name" value="PROTEIN FECR"/>
    <property type="match status" value="1"/>
</dbReference>
<feature type="domain" description="FecR protein" evidence="1">
    <location>
        <begin position="111"/>
        <end position="199"/>
    </location>
</feature>
<dbReference type="InterPro" id="IPR006860">
    <property type="entry name" value="FecR"/>
</dbReference>
<keyword evidence="4" id="KW-1185">Reference proteome</keyword>
<reference evidence="4" key="1">
    <citation type="submission" date="2018-07" db="EMBL/GenBank/DDBJ databases">
        <authorList>
            <person name="Blom J."/>
        </authorList>
    </citation>
    <scope>NUCLEOTIDE SEQUENCE [LARGE SCALE GENOMIC DNA]</scope>
    <source>
        <strain evidence="4">CCOS 864</strain>
    </source>
</reference>
<evidence type="ECO:0000313" key="3">
    <source>
        <dbReference type="EMBL" id="SUQ63832.1"/>
    </source>
</evidence>
<dbReference type="AlphaFoldDB" id="A0A380T0L4"/>
<dbReference type="Gene3D" id="2.60.120.1440">
    <property type="match status" value="1"/>
</dbReference>
<sequence>MNRTVTRESRQLARTAARWLALLDSGRASADDLQQLQHWRAANPQHEQIWQRAEGLRQRFQEVPPALAMASLDRPETSRRTLLKRGLALALLLPAGGLLSQQTPLQALRADLRTAVGERRGVRLADGSLLQLNTATAVNLDLAHQRLTLVEGEIALSVSRAQALHVDLGMARVSVGQAQVCLRRDAKQCRIAVLHGSVQVQPRHGTALALQVGDQLTINADGSGAMDRFDPHQPDWRDGVLSVNNQPLGQFLRELSRYRPGWLRWDPALESLRVTGTFRLDDTDRVLALLAASLPVAVQARSRYWITLVAQQKTA</sequence>
<dbReference type="Gene3D" id="3.55.50.30">
    <property type="match status" value="1"/>
</dbReference>
<evidence type="ECO:0000313" key="4">
    <source>
        <dbReference type="Proteomes" id="UP000255177"/>
    </source>
</evidence>
<proteinExistence type="predicted"/>
<protein>
    <submittedName>
        <fullName evidence="3">FecR family protein</fullName>
    </submittedName>
</protein>
<dbReference type="Pfam" id="PF16220">
    <property type="entry name" value="DUF4880"/>
    <property type="match status" value="1"/>
</dbReference>
<organism evidence="3 4">
    <name type="scientific">Pseudomonas wadenswilerensis</name>
    <dbReference type="NCBI Taxonomy" id="1785161"/>
    <lineage>
        <taxon>Bacteria</taxon>
        <taxon>Pseudomonadati</taxon>
        <taxon>Pseudomonadota</taxon>
        <taxon>Gammaproteobacteria</taxon>
        <taxon>Pseudomonadales</taxon>
        <taxon>Pseudomonadaceae</taxon>
        <taxon>Pseudomonas</taxon>
    </lineage>
</organism>
<dbReference type="Pfam" id="PF04773">
    <property type="entry name" value="FecR"/>
    <property type="match status" value="1"/>
</dbReference>
<evidence type="ECO:0000259" key="1">
    <source>
        <dbReference type="Pfam" id="PF04773"/>
    </source>
</evidence>
<dbReference type="InterPro" id="IPR012373">
    <property type="entry name" value="Ferrdict_sens_TM"/>
</dbReference>
<dbReference type="PIRSF" id="PIRSF018266">
    <property type="entry name" value="FecR"/>
    <property type="match status" value="1"/>
</dbReference>
<feature type="domain" description="FecR N-terminal" evidence="2">
    <location>
        <begin position="15"/>
        <end position="55"/>
    </location>
</feature>
<dbReference type="RefSeq" id="WP_115087434.1">
    <property type="nucleotide sequence ID" value="NZ_CBCSFG010000024.1"/>
</dbReference>
<accession>A0A380T0L4</accession>
<evidence type="ECO:0000259" key="2">
    <source>
        <dbReference type="Pfam" id="PF16220"/>
    </source>
</evidence>
<dbReference type="EMBL" id="UIDD01000008">
    <property type="protein sequence ID" value="SUQ63832.1"/>
    <property type="molecule type" value="Genomic_DNA"/>
</dbReference>
<name>A0A380T0L4_9PSED</name>